<dbReference type="InterPro" id="IPR014807">
    <property type="entry name" value="Coa1"/>
</dbReference>
<gene>
    <name evidence="1" type="ORF">GOP47_0020106</name>
</gene>
<sequence length="157" mass="17158">MFAMNPAVSSHILLTIAEWRGVGASKGLLLHFGRLLQMKAFESAAGNNRVRELLGSRIQQGGWQEATIGFAQNGQFVSCSFPVYGSQGTAEIKLKAVRTQGNGMWNYLFKSGHWELISVEADAWQLAGGKDTTQRIKLLSFLETPRLGLGEVAQSCL</sequence>
<accession>A0A9D4ZAA3</accession>
<dbReference type="EMBL" id="JABFUD020000019">
    <property type="protein sequence ID" value="KAI5065411.1"/>
    <property type="molecule type" value="Genomic_DNA"/>
</dbReference>
<evidence type="ECO:0000313" key="1">
    <source>
        <dbReference type="EMBL" id="KAI5065411.1"/>
    </source>
</evidence>
<organism evidence="1 2">
    <name type="scientific">Adiantum capillus-veneris</name>
    <name type="common">Maidenhair fern</name>
    <dbReference type="NCBI Taxonomy" id="13818"/>
    <lineage>
        <taxon>Eukaryota</taxon>
        <taxon>Viridiplantae</taxon>
        <taxon>Streptophyta</taxon>
        <taxon>Embryophyta</taxon>
        <taxon>Tracheophyta</taxon>
        <taxon>Polypodiopsida</taxon>
        <taxon>Polypodiidae</taxon>
        <taxon>Polypodiales</taxon>
        <taxon>Pteridineae</taxon>
        <taxon>Pteridaceae</taxon>
        <taxon>Vittarioideae</taxon>
        <taxon>Adiantum</taxon>
    </lineage>
</organism>
<proteinExistence type="predicted"/>
<dbReference type="Proteomes" id="UP000886520">
    <property type="component" value="Chromosome 19"/>
</dbReference>
<comment type="caution">
    <text evidence="1">The sequence shown here is derived from an EMBL/GenBank/DDBJ whole genome shotgun (WGS) entry which is preliminary data.</text>
</comment>
<dbReference type="PANTHER" id="PTHR35114:SF1">
    <property type="entry name" value="CYTOCHROME OXIDASE COMPLEX ASSEMBLY PROTEIN"/>
    <property type="match status" value="1"/>
</dbReference>
<evidence type="ECO:0000313" key="2">
    <source>
        <dbReference type="Proteomes" id="UP000886520"/>
    </source>
</evidence>
<dbReference type="Pfam" id="PF08695">
    <property type="entry name" value="Coa1"/>
    <property type="match status" value="1"/>
</dbReference>
<dbReference type="PANTHER" id="PTHR35114">
    <property type="entry name" value="CYTOCHROME OXIDASE COMPLEX ASSEMBLY PROTEIN"/>
    <property type="match status" value="1"/>
</dbReference>
<name>A0A9D4ZAA3_ADICA</name>
<dbReference type="AlphaFoldDB" id="A0A9D4ZAA3"/>
<reference evidence="1" key="1">
    <citation type="submission" date="2021-01" db="EMBL/GenBank/DDBJ databases">
        <title>Adiantum capillus-veneris genome.</title>
        <authorList>
            <person name="Fang Y."/>
            <person name="Liao Q."/>
        </authorList>
    </citation>
    <scope>NUCLEOTIDE SEQUENCE</scope>
    <source>
        <strain evidence="1">H3</strain>
        <tissue evidence="1">Leaf</tissue>
    </source>
</reference>
<dbReference type="OrthoDB" id="535599at2759"/>
<protein>
    <submittedName>
        <fullName evidence="1">Uncharacterized protein</fullName>
    </submittedName>
</protein>
<keyword evidence="2" id="KW-1185">Reference proteome</keyword>